<keyword evidence="1" id="KW-0378">Hydrolase</keyword>
<name>A0A3E4JUZ5_PHOVU</name>
<dbReference type="Proteomes" id="UP000260640">
    <property type="component" value="Unassembled WGS sequence"/>
</dbReference>
<dbReference type="AlphaFoldDB" id="A0A3E4JUZ5"/>
<dbReference type="GO" id="GO:0005975">
    <property type="term" value="P:carbohydrate metabolic process"/>
    <property type="evidence" value="ECO:0007669"/>
    <property type="project" value="InterPro"/>
</dbReference>
<dbReference type="Pfam" id="PF07470">
    <property type="entry name" value="Glyco_hydro_88"/>
    <property type="match status" value="1"/>
</dbReference>
<accession>A0A3E4JUZ5</accession>
<gene>
    <name evidence="2" type="ORF">DXD46_04105</name>
</gene>
<evidence type="ECO:0008006" key="4">
    <source>
        <dbReference type="Google" id="ProtNLM"/>
    </source>
</evidence>
<protein>
    <recommendedName>
        <fullName evidence="4">Glycosyl hydrolase family 88</fullName>
    </recommendedName>
</protein>
<proteinExistence type="predicted"/>
<evidence type="ECO:0000256" key="1">
    <source>
        <dbReference type="ARBA" id="ARBA00022801"/>
    </source>
</evidence>
<evidence type="ECO:0000313" key="2">
    <source>
        <dbReference type="EMBL" id="RGJ91096.1"/>
    </source>
</evidence>
<sequence>MCFIFLLCVLLVFIYIDIVKIIRFKFIKKIKLIGNVNDEIYFQSVYLAALKMAKKRSVYMRLQKPDIFIVEIKKMLRMIKRKMYRSYRNDNWKYGWNKGFLFIGLTDSSYYGNIKIDDVKKYFDKYYIEENGTPRFDFINVHQTPFALAALSLFQQTREIKYEIFCRYVYNKLLSWQDKNGLLPYFANTKSEIDFYFVDQLGMYVPFLVRYAKEFDDKNAYAIAKKNLDYWIDYGLDKSGLPFYNVKNNIGLGINSWGRGCAWFILALIEFIQIDSYYLNIAYQLLKTLEKLELRNNTWAQFMGESFDIDSSATIPILLLKSYLDINVDILEVLKKMTDRGGQIIYCSGETCGMIRFSELFGPSDFIQGITLILLNRINSYNQKA</sequence>
<dbReference type="Gene3D" id="1.50.10.10">
    <property type="match status" value="1"/>
</dbReference>
<evidence type="ECO:0000313" key="3">
    <source>
        <dbReference type="Proteomes" id="UP000260640"/>
    </source>
</evidence>
<dbReference type="GO" id="GO:0016787">
    <property type="term" value="F:hydrolase activity"/>
    <property type="evidence" value="ECO:0007669"/>
    <property type="project" value="UniProtKB-KW"/>
</dbReference>
<dbReference type="InterPro" id="IPR010905">
    <property type="entry name" value="Glyco_hydro_88"/>
</dbReference>
<dbReference type="InterPro" id="IPR012341">
    <property type="entry name" value="6hp_glycosidase-like_sf"/>
</dbReference>
<reference evidence="2 3" key="1">
    <citation type="submission" date="2018-08" db="EMBL/GenBank/DDBJ databases">
        <title>A genome reference for cultivated species of the human gut microbiota.</title>
        <authorList>
            <person name="Zou Y."/>
            <person name="Xue W."/>
            <person name="Luo G."/>
        </authorList>
    </citation>
    <scope>NUCLEOTIDE SEQUENCE [LARGE SCALE GENOMIC DNA]</scope>
    <source>
        <strain evidence="2 3">TM05-16</strain>
    </source>
</reference>
<comment type="caution">
    <text evidence="2">The sequence shown here is derived from an EMBL/GenBank/DDBJ whole genome shotgun (WGS) entry which is preliminary data.</text>
</comment>
<organism evidence="2 3">
    <name type="scientific">Phocaeicola vulgatus</name>
    <name type="common">Bacteroides vulgatus</name>
    <dbReference type="NCBI Taxonomy" id="821"/>
    <lineage>
        <taxon>Bacteria</taxon>
        <taxon>Pseudomonadati</taxon>
        <taxon>Bacteroidota</taxon>
        <taxon>Bacteroidia</taxon>
        <taxon>Bacteroidales</taxon>
        <taxon>Bacteroidaceae</taxon>
        <taxon>Phocaeicola</taxon>
    </lineage>
</organism>
<dbReference type="InterPro" id="IPR008928">
    <property type="entry name" value="6-hairpin_glycosidase_sf"/>
</dbReference>
<dbReference type="EMBL" id="QSPP01000006">
    <property type="protein sequence ID" value="RGJ91096.1"/>
    <property type="molecule type" value="Genomic_DNA"/>
</dbReference>
<dbReference type="SUPFAM" id="SSF48208">
    <property type="entry name" value="Six-hairpin glycosidases"/>
    <property type="match status" value="1"/>
</dbReference>